<dbReference type="PANTHER" id="PTHR31001:SF45">
    <property type="entry name" value="ZN(II)2CYS6 TRANSCRIPTION FACTOR (EUROFUNG)"/>
    <property type="match status" value="1"/>
</dbReference>
<dbReference type="SMART" id="SM00066">
    <property type="entry name" value="GAL4"/>
    <property type="match status" value="1"/>
</dbReference>
<dbReference type="InterPro" id="IPR001138">
    <property type="entry name" value="Zn2Cys6_DnaBD"/>
</dbReference>
<dbReference type="GO" id="GO:0003677">
    <property type="term" value="F:DNA binding"/>
    <property type="evidence" value="ECO:0007669"/>
    <property type="project" value="InterPro"/>
</dbReference>
<name>A0A1Y1ZHB1_9PLEO</name>
<dbReference type="EMBL" id="MCFA01000084">
    <property type="protein sequence ID" value="ORY09564.1"/>
    <property type="molecule type" value="Genomic_DNA"/>
</dbReference>
<organism evidence="6 7">
    <name type="scientific">Clohesyomyces aquaticus</name>
    <dbReference type="NCBI Taxonomy" id="1231657"/>
    <lineage>
        <taxon>Eukaryota</taxon>
        <taxon>Fungi</taxon>
        <taxon>Dikarya</taxon>
        <taxon>Ascomycota</taxon>
        <taxon>Pezizomycotina</taxon>
        <taxon>Dothideomycetes</taxon>
        <taxon>Pleosporomycetidae</taxon>
        <taxon>Pleosporales</taxon>
        <taxon>Lindgomycetaceae</taxon>
        <taxon>Clohesyomyces</taxon>
    </lineage>
</organism>
<dbReference type="CDD" id="cd12148">
    <property type="entry name" value="fungal_TF_MHR"/>
    <property type="match status" value="1"/>
</dbReference>
<evidence type="ECO:0000256" key="1">
    <source>
        <dbReference type="ARBA" id="ARBA00004123"/>
    </source>
</evidence>
<protein>
    <recommendedName>
        <fullName evidence="5">Zn(2)-C6 fungal-type domain-containing protein</fullName>
    </recommendedName>
</protein>
<sequence length="687" mass="77387">MSNPDPGAPYALPERSRLAGASRRVLACVLCSQRKVKCDRKFPCANCLRQGTTCVPASALAPRPRRRRFPEKEMLDRIRHYEGLLRQNNIDFEPLHPSPADDSRSPSTYKDSVDSPDAEDLGDTKTLPEKQVNIWHAMNQRDRPEEIGNNEESESSDDEVRPALVKDALDTIFQKSDEVLLFGSSRTVFDLSILHPEPVHIFRLWQAYLDNVDPLFKVTHTPTLQTRVVNAIGNLSSLSPVLEALMFSIYCIAVVSLSEVECMSIFGIEKANMLARYQFGCQQALLGCGILRTTDRDCLTALFLYFVAVKPGTDPHSLSSMLGIAVRLAQRMGMHVETSNLKHNVLEAEMRRRLWWALAIFDARISEMCQVSDTRISTLVPTWDCKKPLNVNDFDLRPEMKAPPPTHEVATEATLVVVRSEMADFIRSSVSYLSFVSPALRHLAKGGAIPENGEIANLEKMIEERYLSMCDLENPLQFMTIFTARGYLAKNRLMEHYSRYSSTQQTDAQRDAALCYALTMFECDTQILTSPLTQGFYWHNTLQFPFQAYLHVAQDLKRRPFGQHAERAWRVMCENYEARLSDTPTNKDPLTKILSKVVFQAWAAREAFPGTEPPSIVTAMRRKVSEMTLESQFANFAQLGPTSTDANNNGGFMSLPMGLGGDDPLFDFQWPESTDPGPVDLSAFLSM</sequence>
<dbReference type="Pfam" id="PF04082">
    <property type="entry name" value="Fungal_trans"/>
    <property type="match status" value="1"/>
</dbReference>
<proteinExistence type="predicted"/>
<dbReference type="GO" id="GO:0006351">
    <property type="term" value="P:DNA-templated transcription"/>
    <property type="evidence" value="ECO:0007669"/>
    <property type="project" value="InterPro"/>
</dbReference>
<evidence type="ECO:0000256" key="2">
    <source>
        <dbReference type="ARBA" id="ARBA00022723"/>
    </source>
</evidence>
<gene>
    <name evidence="6" type="ORF">BCR34DRAFT_625638</name>
</gene>
<dbReference type="PROSITE" id="PS00463">
    <property type="entry name" value="ZN2_CY6_FUNGAL_1"/>
    <property type="match status" value="1"/>
</dbReference>
<dbReference type="PROSITE" id="PS50048">
    <property type="entry name" value="ZN2_CY6_FUNGAL_2"/>
    <property type="match status" value="1"/>
</dbReference>
<comment type="subcellular location">
    <subcellularLocation>
        <location evidence="1">Nucleus</location>
    </subcellularLocation>
</comment>
<evidence type="ECO:0000313" key="7">
    <source>
        <dbReference type="Proteomes" id="UP000193144"/>
    </source>
</evidence>
<evidence type="ECO:0000256" key="3">
    <source>
        <dbReference type="ARBA" id="ARBA00023242"/>
    </source>
</evidence>
<accession>A0A1Y1ZHB1</accession>
<evidence type="ECO:0000313" key="6">
    <source>
        <dbReference type="EMBL" id="ORY09564.1"/>
    </source>
</evidence>
<keyword evidence="7" id="KW-1185">Reference proteome</keyword>
<dbReference type="GO" id="GO:0000981">
    <property type="term" value="F:DNA-binding transcription factor activity, RNA polymerase II-specific"/>
    <property type="evidence" value="ECO:0007669"/>
    <property type="project" value="InterPro"/>
</dbReference>
<evidence type="ECO:0000256" key="4">
    <source>
        <dbReference type="SAM" id="MobiDB-lite"/>
    </source>
</evidence>
<feature type="compositionally biased region" description="Acidic residues" evidence="4">
    <location>
        <begin position="148"/>
        <end position="157"/>
    </location>
</feature>
<evidence type="ECO:0000259" key="5">
    <source>
        <dbReference type="PROSITE" id="PS50048"/>
    </source>
</evidence>
<dbReference type="STRING" id="1231657.A0A1Y1ZHB1"/>
<dbReference type="CDD" id="cd00067">
    <property type="entry name" value="GAL4"/>
    <property type="match status" value="1"/>
</dbReference>
<keyword evidence="3" id="KW-0539">Nucleus</keyword>
<dbReference type="PANTHER" id="PTHR31001">
    <property type="entry name" value="UNCHARACTERIZED TRANSCRIPTIONAL REGULATORY PROTEIN"/>
    <property type="match status" value="1"/>
</dbReference>
<comment type="caution">
    <text evidence="6">The sequence shown here is derived from an EMBL/GenBank/DDBJ whole genome shotgun (WGS) entry which is preliminary data.</text>
</comment>
<dbReference type="InterPro" id="IPR050613">
    <property type="entry name" value="Sec_Metabolite_Reg"/>
</dbReference>
<dbReference type="GO" id="GO:0005634">
    <property type="term" value="C:nucleus"/>
    <property type="evidence" value="ECO:0007669"/>
    <property type="project" value="UniProtKB-SubCell"/>
</dbReference>
<dbReference type="Gene3D" id="4.10.240.10">
    <property type="entry name" value="Zn(2)-C6 fungal-type DNA-binding domain"/>
    <property type="match status" value="1"/>
</dbReference>
<dbReference type="OrthoDB" id="2269373at2759"/>
<reference evidence="6 7" key="1">
    <citation type="submission" date="2016-07" db="EMBL/GenBank/DDBJ databases">
        <title>Pervasive Adenine N6-methylation of Active Genes in Fungi.</title>
        <authorList>
            <consortium name="DOE Joint Genome Institute"/>
            <person name="Mondo S.J."/>
            <person name="Dannebaum R.O."/>
            <person name="Kuo R.C."/>
            <person name="Labutti K."/>
            <person name="Haridas S."/>
            <person name="Kuo A."/>
            <person name="Salamov A."/>
            <person name="Ahrendt S.R."/>
            <person name="Lipzen A."/>
            <person name="Sullivan W."/>
            <person name="Andreopoulos W.B."/>
            <person name="Clum A."/>
            <person name="Lindquist E."/>
            <person name="Daum C."/>
            <person name="Ramamoorthy G.K."/>
            <person name="Gryganskyi A."/>
            <person name="Culley D."/>
            <person name="Magnuson J.K."/>
            <person name="James T.Y."/>
            <person name="O'Malley M.A."/>
            <person name="Stajich J.E."/>
            <person name="Spatafora J.W."/>
            <person name="Visel A."/>
            <person name="Grigoriev I.V."/>
        </authorList>
    </citation>
    <scope>NUCLEOTIDE SEQUENCE [LARGE SCALE GENOMIC DNA]</scope>
    <source>
        <strain evidence="6 7">CBS 115471</strain>
    </source>
</reference>
<feature type="region of interest" description="Disordered" evidence="4">
    <location>
        <begin position="90"/>
        <end position="161"/>
    </location>
</feature>
<dbReference type="Proteomes" id="UP000193144">
    <property type="component" value="Unassembled WGS sequence"/>
</dbReference>
<keyword evidence="2" id="KW-0479">Metal-binding</keyword>
<dbReference type="GO" id="GO:0008270">
    <property type="term" value="F:zinc ion binding"/>
    <property type="evidence" value="ECO:0007669"/>
    <property type="project" value="InterPro"/>
</dbReference>
<dbReference type="SMART" id="SM00906">
    <property type="entry name" value="Fungal_trans"/>
    <property type="match status" value="1"/>
</dbReference>
<dbReference type="InterPro" id="IPR007219">
    <property type="entry name" value="XnlR_reg_dom"/>
</dbReference>
<dbReference type="SUPFAM" id="SSF57701">
    <property type="entry name" value="Zn2/Cys6 DNA-binding domain"/>
    <property type="match status" value="1"/>
</dbReference>
<feature type="domain" description="Zn(2)-C6 fungal-type" evidence="5">
    <location>
        <begin position="27"/>
        <end position="55"/>
    </location>
</feature>
<dbReference type="InterPro" id="IPR036864">
    <property type="entry name" value="Zn2-C6_fun-type_DNA-bd_sf"/>
</dbReference>
<dbReference type="AlphaFoldDB" id="A0A1Y1ZHB1"/>
<dbReference type="Pfam" id="PF00172">
    <property type="entry name" value="Zn_clus"/>
    <property type="match status" value="1"/>
</dbReference>